<evidence type="ECO:0000313" key="12">
    <source>
        <dbReference type="Proteomes" id="UP000070188"/>
    </source>
</evidence>
<evidence type="ECO:0000256" key="4">
    <source>
        <dbReference type="ARBA" id="ARBA00022741"/>
    </source>
</evidence>
<dbReference type="InterPro" id="IPR012094">
    <property type="entry name" value="tRNA_Ile_lys_synt"/>
</dbReference>
<keyword evidence="2 7" id="KW-0436">Ligase</keyword>
<dbReference type="InterPro" id="IPR012795">
    <property type="entry name" value="tRNA_Ile_lys_synt_N"/>
</dbReference>
<dbReference type="GO" id="GO:0005524">
    <property type="term" value="F:ATP binding"/>
    <property type="evidence" value="ECO:0007669"/>
    <property type="project" value="UniProtKB-UniRule"/>
</dbReference>
<evidence type="ECO:0000256" key="5">
    <source>
        <dbReference type="ARBA" id="ARBA00022840"/>
    </source>
</evidence>
<keyword evidence="4 7" id="KW-0547">Nucleotide-binding</keyword>
<organism evidence="11 12">
    <name type="scientific">Carbonactinospora thermoautotrophica</name>
    <dbReference type="NCBI Taxonomy" id="1469144"/>
    <lineage>
        <taxon>Bacteria</taxon>
        <taxon>Bacillati</taxon>
        <taxon>Actinomycetota</taxon>
        <taxon>Actinomycetes</taxon>
        <taxon>Kitasatosporales</taxon>
        <taxon>Carbonactinosporaceae</taxon>
        <taxon>Carbonactinospora</taxon>
    </lineage>
</organism>
<evidence type="ECO:0000259" key="8">
    <source>
        <dbReference type="Pfam" id="PF01171"/>
    </source>
</evidence>
<dbReference type="PANTHER" id="PTHR43033:SF1">
    <property type="entry name" value="TRNA(ILE)-LYSIDINE SYNTHASE-RELATED"/>
    <property type="match status" value="1"/>
</dbReference>
<dbReference type="GO" id="GO:0006400">
    <property type="term" value="P:tRNA modification"/>
    <property type="evidence" value="ECO:0007669"/>
    <property type="project" value="UniProtKB-UniRule"/>
</dbReference>
<reference evidence="11" key="3">
    <citation type="submission" date="2015-04" db="EMBL/GenBank/DDBJ databases">
        <title>Physiological reanalysis, assessment of diazotrophy, and genome sequences of multiple isolates of Streptomyces thermoautotrophicus.</title>
        <authorList>
            <person name="MacKellar D.C."/>
            <person name="Lieber L."/>
            <person name="Norman J."/>
            <person name="Bolger A."/>
            <person name="Tobin C."/>
            <person name="Murray J.W."/>
            <person name="Woodward J."/>
            <person name="Friesen M."/>
            <person name="Prell J."/>
        </authorList>
    </citation>
    <scope>NUCLEOTIDE SEQUENCE [LARGE SCALE GENOMIC DNA]</scope>
    <source>
        <strain evidence="11">H1</strain>
    </source>
</reference>
<evidence type="ECO:0000256" key="1">
    <source>
        <dbReference type="ARBA" id="ARBA00022490"/>
    </source>
</evidence>
<dbReference type="HAMAP" id="MF_01161">
    <property type="entry name" value="tRNA_Ile_lys_synt"/>
    <property type="match status" value="1"/>
</dbReference>
<evidence type="ECO:0000313" key="11">
    <source>
        <dbReference type="EMBL" id="KWW98874.1"/>
    </source>
</evidence>
<evidence type="ECO:0000259" key="9">
    <source>
        <dbReference type="Pfam" id="PF09179"/>
    </source>
</evidence>
<keyword evidence="5 7" id="KW-0067">ATP-binding</keyword>
<dbReference type="STRING" id="1469144.LI90_504"/>
<dbReference type="PANTHER" id="PTHR43033">
    <property type="entry name" value="TRNA(ILE)-LYSIDINE SYNTHASE-RELATED"/>
    <property type="match status" value="1"/>
</dbReference>
<name>A0A132MLY6_9ACTN</name>
<dbReference type="EMBL" id="LAXD01000001">
    <property type="protein sequence ID" value="KWW98874.1"/>
    <property type="molecule type" value="Genomic_DNA"/>
</dbReference>
<evidence type="ECO:0000256" key="2">
    <source>
        <dbReference type="ARBA" id="ARBA00022598"/>
    </source>
</evidence>
<dbReference type="Proteomes" id="UP000070188">
    <property type="component" value="Unassembled WGS sequence"/>
</dbReference>
<dbReference type="GO" id="GO:0005737">
    <property type="term" value="C:cytoplasm"/>
    <property type="evidence" value="ECO:0007669"/>
    <property type="project" value="UniProtKB-SubCell"/>
</dbReference>
<dbReference type="GO" id="GO:0032267">
    <property type="term" value="F:tRNA(Ile)-lysidine synthase activity"/>
    <property type="evidence" value="ECO:0007669"/>
    <property type="project" value="UniProtKB-EC"/>
</dbReference>
<keyword evidence="1 7" id="KW-0963">Cytoplasm</keyword>
<dbReference type="Pfam" id="PF01171">
    <property type="entry name" value="ATP_bind_3"/>
    <property type="match status" value="1"/>
</dbReference>
<accession>A0A132MLY6</accession>
<dbReference type="EC" id="6.3.4.19" evidence="7"/>
<dbReference type="InterPro" id="IPR011063">
    <property type="entry name" value="TilS/TtcA_N"/>
</dbReference>
<dbReference type="InterPro" id="IPR015262">
    <property type="entry name" value="tRNA_Ile_lys_synt_subst-bd"/>
</dbReference>
<dbReference type="SUPFAM" id="SSF52402">
    <property type="entry name" value="Adenine nucleotide alpha hydrolases-like"/>
    <property type="match status" value="1"/>
</dbReference>
<comment type="function">
    <text evidence="7">Ligates lysine onto the cytidine present at position 34 of the AUA codon-specific tRNA(Ile) that contains the anticodon CAU, in an ATP-dependent manner. Cytidine is converted to lysidine, thus changing the amino acid specificity of the tRNA from methionine to isoleucine.</text>
</comment>
<dbReference type="Pfam" id="PF09179">
    <property type="entry name" value="TilS"/>
    <property type="match status" value="1"/>
</dbReference>
<feature type="binding site" evidence="7">
    <location>
        <begin position="32"/>
        <end position="37"/>
    </location>
    <ligand>
        <name>ATP</name>
        <dbReference type="ChEBI" id="CHEBI:30616"/>
    </ligand>
</feature>
<comment type="domain">
    <text evidence="7">The N-terminal region contains the highly conserved SGGXDS motif, predicted to be a P-loop motif involved in ATP binding.</text>
</comment>
<dbReference type="Gene3D" id="1.20.59.20">
    <property type="match status" value="1"/>
</dbReference>
<comment type="subcellular location">
    <subcellularLocation>
        <location evidence="7">Cytoplasm</location>
    </subcellularLocation>
</comment>
<dbReference type="Proteomes" id="UP000070659">
    <property type="component" value="Unassembled WGS sequence"/>
</dbReference>
<comment type="similarity">
    <text evidence="7">Belongs to the tRNA(Ile)-lysidine synthase family.</text>
</comment>
<reference evidence="12" key="2">
    <citation type="submission" date="2015-04" db="EMBL/GenBank/DDBJ databases">
        <title>Physiological reanalysis, assessment of diazotrophy, and genome sequences of multiple isolates of Streptomyces thermoautotrophicus.</title>
        <authorList>
            <person name="MacKellar D.C."/>
            <person name="Lieber L."/>
            <person name="Norman J."/>
            <person name="Bolger A."/>
            <person name="Tobin C."/>
            <person name="Murray J.W."/>
            <person name="Chang R."/>
            <person name="Ford T."/>
            <person name="Nguyen P.Q."/>
            <person name="Woodward J."/>
            <person name="Permingeat H."/>
            <person name="Joshi N.S."/>
            <person name="Silver P.A."/>
            <person name="Usadel B."/>
            <person name="Rutherford A.W."/>
            <person name="Friesen M."/>
            <person name="Prell J."/>
        </authorList>
    </citation>
    <scope>NUCLEOTIDE SEQUENCE [LARGE SCALE GENOMIC DNA]</scope>
    <source>
        <strain evidence="12">H1</strain>
    </source>
</reference>
<comment type="catalytic activity">
    <reaction evidence="6 7">
        <text>cytidine(34) in tRNA(Ile2) + L-lysine + ATP = lysidine(34) in tRNA(Ile2) + AMP + diphosphate + H(+)</text>
        <dbReference type="Rhea" id="RHEA:43744"/>
        <dbReference type="Rhea" id="RHEA-COMP:10625"/>
        <dbReference type="Rhea" id="RHEA-COMP:10670"/>
        <dbReference type="ChEBI" id="CHEBI:15378"/>
        <dbReference type="ChEBI" id="CHEBI:30616"/>
        <dbReference type="ChEBI" id="CHEBI:32551"/>
        <dbReference type="ChEBI" id="CHEBI:33019"/>
        <dbReference type="ChEBI" id="CHEBI:82748"/>
        <dbReference type="ChEBI" id="CHEBI:83665"/>
        <dbReference type="ChEBI" id="CHEBI:456215"/>
        <dbReference type="EC" id="6.3.4.19"/>
    </reaction>
</comment>
<dbReference type="Gene3D" id="3.40.50.620">
    <property type="entry name" value="HUPs"/>
    <property type="match status" value="1"/>
</dbReference>
<dbReference type="RefSeq" id="WP_066883805.1">
    <property type="nucleotide sequence ID" value="NZ_CP171739.1"/>
</dbReference>
<evidence type="ECO:0000256" key="3">
    <source>
        <dbReference type="ARBA" id="ARBA00022694"/>
    </source>
</evidence>
<dbReference type="OrthoDB" id="5244702at2"/>
<evidence type="ECO:0000313" key="10">
    <source>
        <dbReference type="EMBL" id="KWW97545.1"/>
    </source>
</evidence>
<dbReference type="NCBIfam" id="TIGR02432">
    <property type="entry name" value="lysidine_TilS_N"/>
    <property type="match status" value="1"/>
</dbReference>
<sequence length="328" mass="33916">MGPLPAVAAVRVAVRRCLGDLAPGELVLVACSGGADSLALAAATAFEAPRAGLRAGAVTVDHGLQPGSAERAERLRHVLGDLGLDPVEVVPVQVGAEGGPEAAARTARYRALDEAAERLGAAAVLLGHTRDDQAETVLLGLARGSGARSLAGMPARFGRYRRPLLDVPRATTRAACVDQGLEPWEDPHNADPAYTRARIRHQALPALEAALGPGVSAALARTARLLRDDADALDAWAERARVECVTPNGGLDTDALAALPPAVRRRVLRRAAVEAGSPAGSLFAVHVEAVDALVTAWRGQGPVQLPGGVVAVRRCGTLYLGQEPPTQS</sequence>
<evidence type="ECO:0000256" key="6">
    <source>
        <dbReference type="ARBA" id="ARBA00048539"/>
    </source>
</evidence>
<feature type="domain" description="tRNA(Ile)-lysidine/2-thiocytidine synthase N-terminal" evidence="8">
    <location>
        <begin position="27"/>
        <end position="202"/>
    </location>
</feature>
<comment type="caution">
    <text evidence="11">The sequence shown here is derived from an EMBL/GenBank/DDBJ whole genome shotgun (WGS) entry which is preliminary data.</text>
</comment>
<proteinExistence type="inferred from homology"/>
<reference evidence="10 13" key="1">
    <citation type="submission" date="2015-02" db="EMBL/GenBank/DDBJ databases">
        <title>Physiological reanalysis, assessment of diazotrophy, and genome sequences of multiple isolates of Streptomyces thermoautotrophicus.</title>
        <authorList>
            <person name="MacKellar D.C."/>
            <person name="Lieber L."/>
            <person name="Norman J."/>
            <person name="Bolger A."/>
            <person name="Tobin C."/>
            <person name="Murray J.W."/>
            <person name="Prell J."/>
        </authorList>
    </citation>
    <scope>NUCLEOTIDE SEQUENCE [LARGE SCALE GENOMIC DNA]</scope>
    <source>
        <strain evidence="10 13">UBT1</strain>
    </source>
</reference>
<evidence type="ECO:0000313" key="13">
    <source>
        <dbReference type="Proteomes" id="UP000070659"/>
    </source>
</evidence>
<protein>
    <recommendedName>
        <fullName evidence="7">tRNA(Ile)-lysidine synthase</fullName>
        <ecNumber evidence="7">6.3.4.19</ecNumber>
    </recommendedName>
    <alternativeName>
        <fullName evidence="7">tRNA(Ile)-2-lysyl-cytidine synthase</fullName>
    </alternativeName>
    <alternativeName>
        <fullName evidence="7">tRNA(Ile)-lysidine synthetase</fullName>
    </alternativeName>
</protein>
<dbReference type="EMBL" id="JYIJ01000019">
    <property type="protein sequence ID" value="KWW97545.1"/>
    <property type="molecule type" value="Genomic_DNA"/>
</dbReference>
<feature type="domain" description="tRNA(Ile)-lysidine synthase substrate-binding" evidence="9">
    <location>
        <begin position="251"/>
        <end position="319"/>
    </location>
</feature>
<dbReference type="SUPFAM" id="SSF82829">
    <property type="entry name" value="MesJ substrate recognition domain-like"/>
    <property type="match status" value="1"/>
</dbReference>
<gene>
    <name evidence="7" type="primary">tilS</name>
    <name evidence="11" type="ORF">LI90_504</name>
    <name evidence="10" type="ORF">TH66_18290</name>
</gene>
<evidence type="ECO:0000256" key="7">
    <source>
        <dbReference type="HAMAP-Rule" id="MF_01161"/>
    </source>
</evidence>
<dbReference type="InterPro" id="IPR014729">
    <property type="entry name" value="Rossmann-like_a/b/a_fold"/>
</dbReference>
<dbReference type="AlphaFoldDB" id="A0A132MLY6"/>
<keyword evidence="12" id="KW-1185">Reference proteome</keyword>
<dbReference type="PATRIC" id="fig|1469144.10.peg.601"/>
<dbReference type="CDD" id="cd01992">
    <property type="entry name" value="TilS_N"/>
    <property type="match status" value="1"/>
</dbReference>
<keyword evidence="3 7" id="KW-0819">tRNA processing</keyword>